<feature type="compositionally biased region" description="Gly residues" evidence="1">
    <location>
        <begin position="96"/>
        <end position="109"/>
    </location>
</feature>
<reference evidence="2 3" key="1">
    <citation type="submission" date="2019-09" db="EMBL/GenBank/DDBJ databases">
        <title>Report of infection by Mycobacterium simiae a patient suffering from pulmonary tuberculosis.</title>
        <authorList>
            <person name="Mohanty P.S."/>
            <person name="Bansal A.K."/>
            <person name="Singh H."/>
            <person name="Sharma S."/>
            <person name="Patil S.A."/>
            <person name="Upadhaya P."/>
            <person name="Singh P.K."/>
            <person name="Kumar D."/>
            <person name="Kumar S."/>
            <person name="Singh R.K."/>
            <person name="Chaudhary B."/>
        </authorList>
    </citation>
    <scope>NUCLEOTIDE SEQUENCE [LARGE SCALE GENOMIC DNA]</scope>
    <source>
        <strain evidence="2 3">JAL-560-SIM</strain>
    </source>
</reference>
<keyword evidence="3" id="KW-1185">Reference proteome</keyword>
<dbReference type="AlphaFoldDB" id="A0A5B1ASJ7"/>
<feature type="compositionally biased region" description="Polar residues" evidence="1">
    <location>
        <begin position="34"/>
        <end position="47"/>
    </location>
</feature>
<sequence>GLTTPGLTPSTPGSLALPGTTLTPPTPGAGVNPALTSPTGVTPSLTSPAGLEPALGGANEVPITSPAGLDPGADGTYPILGDPSLGYGPATSPIGTGTGGGGSSGGGGLINDVMQVANQLGAAQAIDLLKGVLMP</sequence>
<accession>A0A5B1ASJ7</accession>
<feature type="non-terminal residue" evidence="2">
    <location>
        <position position="135"/>
    </location>
</feature>
<evidence type="ECO:0000313" key="2">
    <source>
        <dbReference type="EMBL" id="KAA1239308.1"/>
    </source>
</evidence>
<organism evidence="2 3">
    <name type="scientific">Mycobacterium simiae</name>
    <name type="common">Mycobacterium habana</name>
    <dbReference type="NCBI Taxonomy" id="1784"/>
    <lineage>
        <taxon>Bacteria</taxon>
        <taxon>Bacillati</taxon>
        <taxon>Actinomycetota</taxon>
        <taxon>Actinomycetes</taxon>
        <taxon>Mycobacteriales</taxon>
        <taxon>Mycobacteriaceae</taxon>
        <taxon>Mycobacterium</taxon>
        <taxon>Mycobacterium simiae complex</taxon>
    </lineage>
</organism>
<proteinExistence type="predicted"/>
<name>A0A5B1ASJ7_MYCSI</name>
<comment type="caution">
    <text evidence="2">The sequence shown here is derived from an EMBL/GenBank/DDBJ whole genome shotgun (WGS) entry which is preliminary data.</text>
</comment>
<evidence type="ECO:0000313" key="3">
    <source>
        <dbReference type="Proteomes" id="UP000324701"/>
    </source>
</evidence>
<evidence type="ECO:0000256" key="1">
    <source>
        <dbReference type="SAM" id="MobiDB-lite"/>
    </source>
</evidence>
<feature type="non-terminal residue" evidence="2">
    <location>
        <position position="1"/>
    </location>
</feature>
<protein>
    <recommendedName>
        <fullName evidence="4">Exported repetitive protein</fullName>
    </recommendedName>
</protein>
<feature type="region of interest" description="Disordered" evidence="1">
    <location>
        <begin position="1"/>
        <end position="110"/>
    </location>
</feature>
<feature type="compositionally biased region" description="Low complexity" evidence="1">
    <location>
        <begin position="1"/>
        <end position="23"/>
    </location>
</feature>
<dbReference type="EMBL" id="VTZN01000553">
    <property type="protein sequence ID" value="KAA1239308.1"/>
    <property type="molecule type" value="Genomic_DNA"/>
</dbReference>
<gene>
    <name evidence="2" type="ORF">F0Q45_26860</name>
</gene>
<evidence type="ECO:0008006" key="4">
    <source>
        <dbReference type="Google" id="ProtNLM"/>
    </source>
</evidence>
<dbReference type="Proteomes" id="UP000324701">
    <property type="component" value="Unassembled WGS sequence"/>
</dbReference>